<name>A0A3A3GZ49_PANTH</name>
<evidence type="ECO:0000256" key="2">
    <source>
        <dbReference type="ARBA" id="ARBA00022679"/>
    </source>
</evidence>
<evidence type="ECO:0000313" key="9">
    <source>
        <dbReference type="EMBL" id="RJG23592.1"/>
    </source>
</evidence>
<dbReference type="Pfam" id="PF14579">
    <property type="entry name" value="HHH_6"/>
    <property type="match status" value="1"/>
</dbReference>
<dbReference type="Pfam" id="PF17657">
    <property type="entry name" value="DNA_pol3_finger"/>
    <property type="match status" value="1"/>
</dbReference>
<feature type="region of interest" description="Disordered" evidence="7">
    <location>
        <begin position="327"/>
        <end position="349"/>
    </location>
</feature>
<dbReference type="AlphaFoldDB" id="A0A3A3GZ49"/>
<keyword evidence="4" id="KW-0235">DNA replication</keyword>
<dbReference type="InterPro" id="IPR004805">
    <property type="entry name" value="DnaE2/DnaE/PolC"/>
</dbReference>
<protein>
    <recommendedName>
        <fullName evidence="1">DNA-directed DNA polymerase</fullName>
        <ecNumber evidence="1">2.7.7.7</ecNumber>
    </recommendedName>
</protein>
<dbReference type="Pfam" id="PF07733">
    <property type="entry name" value="DNA_pol3_alpha"/>
    <property type="match status" value="1"/>
</dbReference>
<dbReference type="GO" id="GO:0008408">
    <property type="term" value="F:3'-5' exonuclease activity"/>
    <property type="evidence" value="ECO:0007669"/>
    <property type="project" value="InterPro"/>
</dbReference>
<dbReference type="EC" id="2.7.7.7" evidence="1"/>
<evidence type="ECO:0000256" key="6">
    <source>
        <dbReference type="ARBA" id="ARBA00049244"/>
    </source>
</evidence>
<organism evidence="9 10">
    <name type="scientific">Paenibacillus thiaminolyticus</name>
    <name type="common">Bacillus thiaminolyticus</name>
    <dbReference type="NCBI Taxonomy" id="49283"/>
    <lineage>
        <taxon>Bacteria</taxon>
        <taxon>Bacillati</taxon>
        <taxon>Bacillota</taxon>
        <taxon>Bacilli</taxon>
        <taxon>Bacillales</taxon>
        <taxon>Paenibacillaceae</taxon>
        <taxon>Paenibacillus</taxon>
    </lineage>
</organism>
<reference evidence="9 10" key="1">
    <citation type="submission" date="2018-09" db="EMBL/GenBank/DDBJ databases">
        <title>Paenibacillus SK2017-BO5.</title>
        <authorList>
            <person name="Piskunova J.V."/>
            <person name="Dubiley S.A."/>
            <person name="Severinov K.V."/>
        </authorList>
    </citation>
    <scope>NUCLEOTIDE SEQUENCE [LARGE SCALE GENOMIC DNA]</scope>
    <source>
        <strain evidence="9 10">BO5</strain>
    </source>
</reference>
<dbReference type="EMBL" id="QYZD01000010">
    <property type="protein sequence ID" value="RJG23592.1"/>
    <property type="molecule type" value="Genomic_DNA"/>
</dbReference>
<evidence type="ECO:0000256" key="4">
    <source>
        <dbReference type="ARBA" id="ARBA00022705"/>
    </source>
</evidence>
<dbReference type="InterPro" id="IPR040982">
    <property type="entry name" value="DNA_pol3_finger"/>
</dbReference>
<dbReference type="NCBIfam" id="TIGR00594">
    <property type="entry name" value="polc"/>
    <property type="match status" value="1"/>
</dbReference>
<dbReference type="InterPro" id="IPR004013">
    <property type="entry name" value="PHP_dom"/>
</dbReference>
<keyword evidence="2" id="KW-0808">Transferase</keyword>
<evidence type="ECO:0000259" key="8">
    <source>
        <dbReference type="SMART" id="SM00481"/>
    </source>
</evidence>
<dbReference type="OrthoDB" id="9804290at2"/>
<dbReference type="SUPFAM" id="SSF89550">
    <property type="entry name" value="PHP domain-like"/>
    <property type="match status" value="1"/>
</dbReference>
<gene>
    <name evidence="9" type="ORF">DQX05_13175</name>
</gene>
<dbReference type="PANTHER" id="PTHR32294">
    <property type="entry name" value="DNA POLYMERASE III SUBUNIT ALPHA"/>
    <property type="match status" value="1"/>
</dbReference>
<dbReference type="SMART" id="SM00481">
    <property type="entry name" value="POLIIIAc"/>
    <property type="match status" value="1"/>
</dbReference>
<dbReference type="GO" id="GO:0006260">
    <property type="term" value="P:DNA replication"/>
    <property type="evidence" value="ECO:0007669"/>
    <property type="project" value="UniProtKB-KW"/>
</dbReference>
<dbReference type="InterPro" id="IPR041931">
    <property type="entry name" value="DNA_pol3_alpha_thumb_dom"/>
</dbReference>
<dbReference type="Gene3D" id="3.20.20.140">
    <property type="entry name" value="Metal-dependent hydrolases"/>
    <property type="match status" value="1"/>
</dbReference>
<keyword evidence="3" id="KW-0548">Nucleotidyltransferase</keyword>
<dbReference type="Proteomes" id="UP000266177">
    <property type="component" value="Unassembled WGS sequence"/>
</dbReference>
<comment type="catalytic activity">
    <reaction evidence="6">
        <text>DNA(n) + a 2'-deoxyribonucleoside 5'-triphosphate = DNA(n+1) + diphosphate</text>
        <dbReference type="Rhea" id="RHEA:22508"/>
        <dbReference type="Rhea" id="RHEA-COMP:17339"/>
        <dbReference type="Rhea" id="RHEA-COMP:17340"/>
        <dbReference type="ChEBI" id="CHEBI:33019"/>
        <dbReference type="ChEBI" id="CHEBI:61560"/>
        <dbReference type="ChEBI" id="CHEBI:173112"/>
        <dbReference type="EC" id="2.7.7.7"/>
    </reaction>
</comment>
<dbReference type="InterPro" id="IPR003141">
    <property type="entry name" value="Pol/His_phosphatase_N"/>
</dbReference>
<dbReference type="InterPro" id="IPR016195">
    <property type="entry name" value="Pol/histidinol_Pase-like"/>
</dbReference>
<accession>A0A3A3GZ49</accession>
<comment type="caution">
    <text evidence="9">The sequence shown here is derived from an EMBL/GenBank/DDBJ whole genome shotgun (WGS) entry which is preliminary data.</text>
</comment>
<feature type="domain" description="Polymerase/histidinol phosphatase N-terminal" evidence="8">
    <location>
        <begin position="66"/>
        <end position="133"/>
    </location>
</feature>
<dbReference type="Gene3D" id="1.10.150.870">
    <property type="match status" value="1"/>
</dbReference>
<evidence type="ECO:0000313" key="10">
    <source>
        <dbReference type="Proteomes" id="UP000266177"/>
    </source>
</evidence>
<dbReference type="Pfam" id="PF02811">
    <property type="entry name" value="PHP"/>
    <property type="match status" value="1"/>
</dbReference>
<dbReference type="InterPro" id="IPR029460">
    <property type="entry name" value="DNAPol_HHH"/>
</dbReference>
<dbReference type="GO" id="GO:0003887">
    <property type="term" value="F:DNA-directed DNA polymerase activity"/>
    <property type="evidence" value="ECO:0007669"/>
    <property type="project" value="UniProtKB-KW"/>
</dbReference>
<evidence type="ECO:0000256" key="7">
    <source>
        <dbReference type="SAM" id="MobiDB-lite"/>
    </source>
</evidence>
<proteinExistence type="predicted"/>
<evidence type="ECO:0000256" key="1">
    <source>
        <dbReference type="ARBA" id="ARBA00012417"/>
    </source>
</evidence>
<dbReference type="Gene3D" id="1.10.10.1600">
    <property type="entry name" value="Bacterial DNA polymerase III alpha subunit, thumb domain"/>
    <property type="match status" value="1"/>
</dbReference>
<dbReference type="InterPro" id="IPR011708">
    <property type="entry name" value="DNA_pol3_alpha_NTPase_dom"/>
</dbReference>
<dbReference type="CDD" id="cd04485">
    <property type="entry name" value="DnaE_OBF"/>
    <property type="match status" value="1"/>
</dbReference>
<keyword evidence="5" id="KW-0239">DNA-directed DNA polymerase</keyword>
<sequence>MRSRLCSSRCFAGNGSRRPASVCWSPNRSLIGNNLQWTTTVPNRMIETNVPVQRSAVMEKLGTSFVHLHVHTEYSLMEATCRLEDLLQRAAAWSMDALAITDKGVINGMIPFCQLAEEYGIHPIIGCEMQVGDTGDSLVLLAATSRGYEHIVEQLNGASFHPPACHGDIIALSGGRTGSIHRLLASERPDEAAKQALQYIQWFGSENFFLEAQHHGLADDDAALARTVHLAREMKIPLAATHDVHYLDPEDAPLLHLIRQRKTEPNPAGPDATGPFNLPSPHEMKAKFSHLPDAVANTVRIAERCRFQPERGTNRLPAFPVSQIWSADRPSCTHPDAEGNSANPPRSSDEALRQLCLDGLRQRFGSPGQTLDHAVGTHTLELERMDQELETITARGLADYFLIVWDIVRYARSRNIPVGPGRGSAAGSLVAYLLAITEVNPILHGLSFERFLSPDRADLPDIDIDVCQRRRHELLQYVKDKYGEERIAHLGVLNTFGARGAVRQAGTYLGLRKKQVDVLAKLLPSFSGRGGIRHSLDTLPELAKLPTGKEPFNSLFQLAERLEGLPHQHAAHPSGIILGDEQLARTIPLQRRPNGEPMTPFTKEDIKAMGLLKIDLLGLRNLTIIHDTLASIRERTGKQIDLSVIPLDDPDTFQAVGSGNTLGCFQLESMGIRRLLRRMQPRSIGHLADLLALYRPGAWNEGIVDTYLRRHRGEEDYKLLLPVLEPILAPTYGLILYQEQVMAIAHSVTGCSMGEADSLRRALSAKSVEALSRHQERFLQGAAARGVADKQALAVFDFLVRFSGYSFNKAHSVSYAYLAYWTVYLKTHFPKDYMASLLSMEGGYYDKKVYLREISKLGLSLLGPDINRSGLGFHAEEEGIRCGLDAVHGSGPESVIALLRSRYRNGEFHTFPEWLERMQAGRIKRPVLEAWIAAGACDRFVLHRKEMIAYVHELTQGASIDASAAAIPDFTETEKRKMEKALLGFALQPTASRKWNEFVQHFRIVPIRALSECCDNARVRICGTVIHSRRYPTHAGEYVLTLVLQDDTDMIEVVLYPATYKTFLYELNPKGILLEGDVRKQNGQTRVVADKIKALGG</sequence>
<evidence type="ECO:0000256" key="3">
    <source>
        <dbReference type="ARBA" id="ARBA00022695"/>
    </source>
</evidence>
<evidence type="ECO:0000256" key="5">
    <source>
        <dbReference type="ARBA" id="ARBA00022932"/>
    </source>
</evidence>